<reference evidence="1 3" key="1">
    <citation type="submission" date="2019-02" db="EMBL/GenBank/DDBJ databases">
        <title>Genome sequencing of Clostridium botulinum clinical isolates.</title>
        <authorList>
            <person name="Brunt J."/>
            <person name="Van Vliet A.H.M."/>
            <person name="Stringer S.C."/>
            <person name="Grant K.A."/>
            <person name="Carter A.C."/>
            <person name="Peck M.W."/>
        </authorList>
    </citation>
    <scope>NUCLEOTIDE SEQUENCE [LARGE SCALE GENOMIC DNA]</scope>
    <source>
        <strain evidence="1 3">H113700579</strain>
    </source>
</reference>
<dbReference type="EMBL" id="SGKU01000025">
    <property type="protein sequence ID" value="NFA42920.1"/>
    <property type="molecule type" value="Genomic_DNA"/>
</dbReference>
<protein>
    <submittedName>
        <fullName evidence="1">DUF503 domain-containing protein</fullName>
    </submittedName>
</protein>
<evidence type="ECO:0000313" key="3">
    <source>
        <dbReference type="Proteomes" id="UP000472355"/>
    </source>
</evidence>
<dbReference type="Proteomes" id="UP000472355">
    <property type="component" value="Unassembled WGS sequence"/>
</dbReference>
<proteinExistence type="predicted"/>
<evidence type="ECO:0000313" key="1">
    <source>
        <dbReference type="EMBL" id="NFA42920.1"/>
    </source>
</evidence>
<evidence type="ECO:0000313" key="4">
    <source>
        <dbReference type="Proteomes" id="UP000473681"/>
    </source>
</evidence>
<dbReference type="Proteomes" id="UP000473681">
    <property type="component" value="Unassembled WGS sequence"/>
</dbReference>
<dbReference type="AlphaFoldDB" id="A0A0M1LTN6"/>
<dbReference type="PANTHER" id="PTHR36441:SF1">
    <property type="entry name" value="DUF503 DOMAIN-CONTAINING PROTEIN"/>
    <property type="match status" value="1"/>
</dbReference>
<comment type="caution">
    <text evidence="1">The sequence shown here is derived from an EMBL/GenBank/DDBJ whole genome shotgun (WGS) entry which is preliminary data.</text>
</comment>
<dbReference type="PANTHER" id="PTHR36441">
    <property type="entry name" value="HYPOTHETICAL CYTOSOLIC PROTEIN"/>
    <property type="match status" value="1"/>
</dbReference>
<name>A0A0M1LTN6_CLOBO</name>
<dbReference type="InterPro" id="IPR036746">
    <property type="entry name" value="TT1725-like_sf"/>
</dbReference>
<dbReference type="InterPro" id="IPR007546">
    <property type="entry name" value="DUF503"/>
</dbReference>
<accession>A0A0M1LTN6</accession>
<sequence length="95" mass="10651">MKILILKITLRASWVSSLKEKRMIVKSLIQRLKNKFNISVSEIDAQDIHKTVAIGMVGICGNSAQVDSTAENIIEFIDSNTDAEIIHIEKDQDIL</sequence>
<reference evidence="2 4" key="2">
    <citation type="submission" date="2019-04" db="EMBL/GenBank/DDBJ databases">
        <title>Genome sequencing of Clostridium botulinum Groups I-IV and Clostridium butyricum.</title>
        <authorList>
            <person name="Brunt J."/>
            <person name="Van Vliet A.H.M."/>
            <person name="Stringer S.C."/>
            <person name="Carter A.T."/>
            <person name="Peck M.W."/>
        </authorList>
    </citation>
    <scope>NUCLEOTIDE SEQUENCE [LARGE SCALE GENOMIC DNA]</scope>
    <source>
        <strain evidence="2 4">CB-K-33E</strain>
    </source>
</reference>
<dbReference type="OrthoDB" id="9809023at2"/>
<dbReference type="EMBL" id="SWVK01000027">
    <property type="protein sequence ID" value="NFN36643.1"/>
    <property type="molecule type" value="Genomic_DNA"/>
</dbReference>
<dbReference type="SUPFAM" id="SSF103007">
    <property type="entry name" value="Hypothetical protein TT1725"/>
    <property type="match status" value="1"/>
</dbReference>
<evidence type="ECO:0000313" key="2">
    <source>
        <dbReference type="EMBL" id="NFN36643.1"/>
    </source>
</evidence>
<gene>
    <name evidence="1" type="ORF">EXM65_10120</name>
    <name evidence="2" type="ORF">FDB51_16335</name>
</gene>
<dbReference type="Pfam" id="PF04456">
    <property type="entry name" value="DUF503"/>
    <property type="match status" value="1"/>
</dbReference>
<dbReference type="Gene3D" id="3.30.70.1120">
    <property type="entry name" value="TT1725-like"/>
    <property type="match status" value="1"/>
</dbReference>
<organism evidence="1 3">
    <name type="scientific">Clostridium botulinum</name>
    <dbReference type="NCBI Taxonomy" id="1491"/>
    <lineage>
        <taxon>Bacteria</taxon>
        <taxon>Bacillati</taxon>
        <taxon>Bacillota</taxon>
        <taxon>Clostridia</taxon>
        <taxon>Eubacteriales</taxon>
        <taxon>Clostridiaceae</taxon>
        <taxon>Clostridium</taxon>
    </lineage>
</organism>
<dbReference type="RefSeq" id="WP_053341594.1">
    <property type="nucleotide sequence ID" value="NZ_CP070936.1"/>
</dbReference>